<organism evidence="1 2">
    <name type="scientific">Aminobacter ciceronei</name>
    <dbReference type="NCBI Taxonomy" id="150723"/>
    <lineage>
        <taxon>Bacteria</taxon>
        <taxon>Pseudomonadati</taxon>
        <taxon>Pseudomonadota</taxon>
        <taxon>Alphaproteobacteria</taxon>
        <taxon>Hyphomicrobiales</taxon>
        <taxon>Phyllobacteriaceae</taxon>
        <taxon>Aminobacter</taxon>
    </lineage>
</organism>
<evidence type="ECO:0000313" key="2">
    <source>
        <dbReference type="Proteomes" id="UP000587524"/>
    </source>
</evidence>
<evidence type="ECO:0000313" key="1">
    <source>
        <dbReference type="EMBL" id="MBA9021740.1"/>
    </source>
</evidence>
<dbReference type="SUPFAM" id="SSF46689">
    <property type="entry name" value="Homeodomain-like"/>
    <property type="match status" value="1"/>
</dbReference>
<reference evidence="1 2" key="1">
    <citation type="submission" date="2020-08" db="EMBL/GenBank/DDBJ databases">
        <title>Genomic Encyclopedia of Type Strains, Phase IV (KMG-IV): sequencing the most valuable type-strain genomes for metagenomic binning, comparative biology and taxonomic classification.</title>
        <authorList>
            <person name="Goeker M."/>
        </authorList>
    </citation>
    <scope>NUCLEOTIDE SEQUENCE [LARGE SCALE GENOMIC DNA]</scope>
    <source>
        <strain evidence="1 2">DSM 17455</strain>
    </source>
</reference>
<sequence>MDTIVADSGCAKASLYNNFASKEALALAFLEERELVWTRGWLEEEVRRRTSDPEARLLAIFELFGEWFSKKAFEGCSFINVLLESEFNSPVHRAASRHLANIRSILRGFAIDAGLEDSDGFAQSWHILMKGSIVAAYEGNRNAAEDAIKAARLVLANWPRRHP</sequence>
<dbReference type="InterPro" id="IPR036271">
    <property type="entry name" value="Tet_transcr_reg_TetR-rel_C_sf"/>
</dbReference>
<gene>
    <name evidence="1" type="ORF">HNQ97_003749</name>
</gene>
<protein>
    <submittedName>
        <fullName evidence="1">AcrR family transcriptional regulator</fullName>
    </submittedName>
</protein>
<dbReference type="Proteomes" id="UP000587524">
    <property type="component" value="Unassembled WGS sequence"/>
</dbReference>
<accession>A0ABR6C9R6</accession>
<dbReference type="InterPro" id="IPR009057">
    <property type="entry name" value="Homeodomain-like_sf"/>
</dbReference>
<keyword evidence="2" id="KW-1185">Reference proteome</keyword>
<dbReference type="SUPFAM" id="SSF48498">
    <property type="entry name" value="Tetracyclin repressor-like, C-terminal domain"/>
    <property type="match status" value="1"/>
</dbReference>
<dbReference type="Gene3D" id="1.10.357.10">
    <property type="entry name" value="Tetracycline Repressor, domain 2"/>
    <property type="match status" value="1"/>
</dbReference>
<dbReference type="EMBL" id="JACJHZ010000018">
    <property type="protein sequence ID" value="MBA9021740.1"/>
    <property type="molecule type" value="Genomic_DNA"/>
</dbReference>
<name>A0ABR6C9R6_9HYPH</name>
<proteinExistence type="predicted"/>
<comment type="caution">
    <text evidence="1">The sequence shown here is derived from an EMBL/GenBank/DDBJ whole genome shotgun (WGS) entry which is preliminary data.</text>
</comment>